<dbReference type="PANTHER" id="PTHR36439:SF1">
    <property type="entry name" value="DUF1697 DOMAIN-CONTAINING PROTEIN"/>
    <property type="match status" value="1"/>
</dbReference>
<protein>
    <recommendedName>
        <fullName evidence="3">DUF1697 domain-containing protein</fullName>
    </recommendedName>
</protein>
<dbReference type="Gene3D" id="3.30.70.1260">
    <property type="entry name" value="bacterial protein sp0830 like"/>
    <property type="match status" value="1"/>
</dbReference>
<name>B3E605_TRIL1</name>
<dbReference type="InterPro" id="IPR012545">
    <property type="entry name" value="DUF1697"/>
</dbReference>
<reference evidence="1 2" key="1">
    <citation type="submission" date="2008-05" db="EMBL/GenBank/DDBJ databases">
        <title>Complete sequence of chromosome of Geobacter lovleyi SZ.</title>
        <authorList>
            <consortium name="US DOE Joint Genome Institute"/>
            <person name="Lucas S."/>
            <person name="Copeland A."/>
            <person name="Lapidus A."/>
            <person name="Glavina del Rio T."/>
            <person name="Dalin E."/>
            <person name="Tice H."/>
            <person name="Bruce D."/>
            <person name="Goodwin L."/>
            <person name="Pitluck S."/>
            <person name="Chertkov O."/>
            <person name="Meincke L."/>
            <person name="Brettin T."/>
            <person name="Detter J.C."/>
            <person name="Han C."/>
            <person name="Tapia R."/>
            <person name="Kuske C.R."/>
            <person name="Schmutz J."/>
            <person name="Larimer F."/>
            <person name="Land M."/>
            <person name="Hauser L."/>
            <person name="Kyrpides N."/>
            <person name="Mikhailova N."/>
            <person name="Sung Y."/>
            <person name="Fletcher K.E."/>
            <person name="Ritalahti K.M."/>
            <person name="Loeffler F.E."/>
            <person name="Richardson P."/>
        </authorList>
    </citation>
    <scope>NUCLEOTIDE SEQUENCE [LARGE SCALE GENOMIC DNA]</scope>
    <source>
        <strain evidence="2">ATCC BAA-1151 / DSM 17278 / SZ</strain>
    </source>
</reference>
<dbReference type="EMBL" id="CP001089">
    <property type="protein sequence ID" value="ACD94729.1"/>
    <property type="molecule type" value="Genomic_DNA"/>
</dbReference>
<organism evidence="1 2">
    <name type="scientific">Trichlorobacter lovleyi (strain ATCC BAA-1151 / DSM 17278 / SZ)</name>
    <name type="common">Geobacter lovleyi</name>
    <dbReference type="NCBI Taxonomy" id="398767"/>
    <lineage>
        <taxon>Bacteria</taxon>
        <taxon>Pseudomonadati</taxon>
        <taxon>Thermodesulfobacteriota</taxon>
        <taxon>Desulfuromonadia</taxon>
        <taxon>Geobacterales</taxon>
        <taxon>Geobacteraceae</taxon>
        <taxon>Trichlorobacter</taxon>
    </lineage>
</organism>
<dbReference type="RefSeq" id="WP_012469079.1">
    <property type="nucleotide sequence ID" value="NC_010814.1"/>
</dbReference>
<evidence type="ECO:0008006" key="3">
    <source>
        <dbReference type="Google" id="ProtNLM"/>
    </source>
</evidence>
<dbReference type="OrthoDB" id="9806494at2"/>
<proteinExistence type="predicted"/>
<dbReference type="Proteomes" id="UP000002420">
    <property type="component" value="Chromosome"/>
</dbReference>
<gene>
    <name evidence="1" type="ordered locus">Glov_1006</name>
</gene>
<evidence type="ECO:0000313" key="1">
    <source>
        <dbReference type="EMBL" id="ACD94729.1"/>
    </source>
</evidence>
<dbReference type="AlphaFoldDB" id="B3E605"/>
<dbReference type="PANTHER" id="PTHR36439">
    <property type="entry name" value="BLL4334 PROTEIN"/>
    <property type="match status" value="1"/>
</dbReference>
<dbReference type="PIRSF" id="PIRSF008502">
    <property type="entry name" value="UCP008502"/>
    <property type="match status" value="1"/>
</dbReference>
<evidence type="ECO:0000313" key="2">
    <source>
        <dbReference type="Proteomes" id="UP000002420"/>
    </source>
</evidence>
<dbReference type="Pfam" id="PF08002">
    <property type="entry name" value="DUF1697"/>
    <property type="match status" value="1"/>
</dbReference>
<accession>B3E605</accession>
<sequence length="174" mass="19887">MKYVALLRGINVGKNNRIEMKSLKSLFETHGYGNVSTYINSGNVIFESNKPPELLVTEIESGLREKTGANISVLVKTVDQLAQIAAQIPDNWKNDTEQRTDIAYLFDKADTEESINELPIRREFLDVRYTAGALIWNVKRENYNKSQLNKIIGHRLYQYMTIRNVNTARHLAGL</sequence>
<keyword evidence="2" id="KW-1185">Reference proteome</keyword>
<dbReference type="HOGENOM" id="CLU_106303_3_0_7"/>
<dbReference type="eggNOG" id="COG3797">
    <property type="taxonomic scope" value="Bacteria"/>
</dbReference>
<dbReference type="Gene3D" id="3.30.70.1280">
    <property type="entry name" value="SP0830-like domains"/>
    <property type="match status" value="1"/>
</dbReference>
<dbReference type="SUPFAM" id="SSF160379">
    <property type="entry name" value="SP0830-like"/>
    <property type="match status" value="1"/>
</dbReference>
<dbReference type="KEGG" id="glo:Glov_1006"/>